<proteinExistence type="predicted"/>
<dbReference type="SUPFAM" id="SSF49503">
    <property type="entry name" value="Cupredoxins"/>
    <property type="match status" value="3"/>
</dbReference>
<dbReference type="CDD" id="cd13861">
    <property type="entry name" value="CuRO_1_CumA_like"/>
    <property type="match status" value="1"/>
</dbReference>
<dbReference type="PROSITE" id="PS51318">
    <property type="entry name" value="TAT"/>
    <property type="match status" value="1"/>
</dbReference>
<evidence type="ECO:0000313" key="9">
    <source>
        <dbReference type="Proteomes" id="UP000550260"/>
    </source>
</evidence>
<evidence type="ECO:0000256" key="2">
    <source>
        <dbReference type="ARBA" id="ARBA00023002"/>
    </source>
</evidence>
<organism evidence="7 8">
    <name type="scientific">Amycolatopsis echigonensis</name>
    <dbReference type="NCBI Taxonomy" id="2576905"/>
    <lineage>
        <taxon>Bacteria</taxon>
        <taxon>Bacillati</taxon>
        <taxon>Actinomycetota</taxon>
        <taxon>Actinomycetes</taxon>
        <taxon>Pseudonocardiales</taxon>
        <taxon>Pseudonocardiaceae</taxon>
        <taxon>Amycolatopsis</taxon>
    </lineage>
</organism>
<dbReference type="CDD" id="cd13896">
    <property type="entry name" value="CuRO_3_CopA"/>
    <property type="match status" value="1"/>
</dbReference>
<feature type="domain" description="Plastocyanin-like" evidence="4">
    <location>
        <begin position="414"/>
        <end position="524"/>
    </location>
</feature>
<evidence type="ECO:0000313" key="8">
    <source>
        <dbReference type="Proteomes" id="UP000233750"/>
    </source>
</evidence>
<dbReference type="RefSeq" id="WP_051165929.1">
    <property type="nucleotide sequence ID" value="NZ_JACJHR010000021.1"/>
</dbReference>
<dbReference type="InterPro" id="IPR006311">
    <property type="entry name" value="TAT_signal"/>
</dbReference>
<gene>
    <name evidence="7" type="ORF">ATK30_5552</name>
    <name evidence="6" type="ORF">H5411_17075</name>
</gene>
<keyword evidence="8" id="KW-1185">Reference proteome</keyword>
<accession>A0A2N3WLE9</accession>
<dbReference type="Pfam" id="PF00394">
    <property type="entry name" value="Cu-oxidase"/>
    <property type="match status" value="1"/>
</dbReference>
<dbReference type="InterPro" id="IPR001117">
    <property type="entry name" value="Cu-oxidase_2nd"/>
</dbReference>
<dbReference type="InterPro" id="IPR045087">
    <property type="entry name" value="Cu-oxidase_fam"/>
</dbReference>
<dbReference type="EMBL" id="PJMY01000003">
    <property type="protein sequence ID" value="PKV94672.1"/>
    <property type="molecule type" value="Genomic_DNA"/>
</dbReference>
<evidence type="ECO:0000259" key="5">
    <source>
        <dbReference type="Pfam" id="PF07732"/>
    </source>
</evidence>
<dbReference type="InterPro" id="IPR002355">
    <property type="entry name" value="Cu_oxidase_Cu_BS"/>
</dbReference>
<evidence type="ECO:0000256" key="1">
    <source>
        <dbReference type="ARBA" id="ARBA00022723"/>
    </source>
</evidence>
<dbReference type="PANTHER" id="PTHR11709">
    <property type="entry name" value="MULTI-COPPER OXIDASE"/>
    <property type="match status" value="1"/>
</dbReference>
<evidence type="ECO:0000313" key="6">
    <source>
        <dbReference type="EMBL" id="MBB2500835.1"/>
    </source>
</evidence>
<dbReference type="OrthoDB" id="345021at2"/>
<dbReference type="InterPro" id="IPR034279">
    <property type="entry name" value="CuRO_3_CopA"/>
</dbReference>
<dbReference type="InterPro" id="IPR011706">
    <property type="entry name" value="Cu-oxidase_C"/>
</dbReference>
<dbReference type="InterPro" id="IPR008972">
    <property type="entry name" value="Cupredoxin"/>
</dbReference>
<dbReference type="PROSITE" id="PS00080">
    <property type="entry name" value="MULTICOPPER_OXIDASE2"/>
    <property type="match status" value="1"/>
</dbReference>
<reference evidence="7 8" key="1">
    <citation type="submission" date="2017-12" db="EMBL/GenBank/DDBJ databases">
        <title>Sequencing the genomes of 1000 Actinobacteria strains.</title>
        <authorList>
            <person name="Klenk H.-P."/>
        </authorList>
    </citation>
    <scope>NUCLEOTIDE SEQUENCE [LARGE SCALE GENOMIC DNA]</scope>
    <source>
        <strain evidence="7 8">DSM 45165</strain>
    </source>
</reference>
<dbReference type="Proteomes" id="UP000233750">
    <property type="component" value="Unassembled WGS sequence"/>
</dbReference>
<feature type="domain" description="Plastocyanin-like" evidence="3">
    <location>
        <begin position="252"/>
        <end position="348"/>
    </location>
</feature>
<dbReference type="InterPro" id="IPR011707">
    <property type="entry name" value="Cu-oxidase-like_N"/>
</dbReference>
<evidence type="ECO:0000259" key="3">
    <source>
        <dbReference type="Pfam" id="PF00394"/>
    </source>
</evidence>
<feature type="domain" description="Plastocyanin-like" evidence="5">
    <location>
        <begin position="94"/>
        <end position="187"/>
    </location>
</feature>
<dbReference type="GO" id="GO:0016491">
    <property type="term" value="F:oxidoreductase activity"/>
    <property type="evidence" value="ECO:0007669"/>
    <property type="project" value="UniProtKB-KW"/>
</dbReference>
<dbReference type="GO" id="GO:0005507">
    <property type="term" value="F:copper ion binding"/>
    <property type="evidence" value="ECO:0007669"/>
    <property type="project" value="InterPro"/>
</dbReference>
<name>A0A2N3WLE9_9PSEU</name>
<dbReference type="AlphaFoldDB" id="A0A2N3WLE9"/>
<accession>A0A8E2B4I2</accession>
<keyword evidence="2" id="KW-0560">Oxidoreductase</keyword>
<dbReference type="Pfam" id="PF07731">
    <property type="entry name" value="Cu-oxidase_2"/>
    <property type="match status" value="1"/>
</dbReference>
<comment type="caution">
    <text evidence="7">The sequence shown here is derived from an EMBL/GenBank/DDBJ whole genome shotgun (WGS) entry which is preliminary data.</text>
</comment>
<sequence length="528" mass="55414">MTPADPSPTAPNRQLNRRGFLVLGAGATAAFGLAACSSGGSAAAPAKIGPSSPLVGRAEAARRAANAPVRQVELTAQAGELDLGQAKVATWSFGQLPGQEIRLKRGEVLRAKVNNRLPQPTTIHWHGLALRNDMDGVPDLTQPAIAAGKDFTYEFAAPEAGTFWFHPHVGTQLDRGLYGPLVIEDPADGRDYDTELVVVLDDWIDGTGTDPDAVLANLKKNGMVMGGGQSSSMPDMPGMGSGSGMPPMSGMGGMPQSATLGGDAGDVTYPYFLANGTRSVAPTSVKAKPGQRIRLRLINAAGDTAFRVGVPGVPMRITHTDGFPASAPGNAATVLLGMGERVDAVITVPSSGVPILALAEGKGGYAQVLVHAGGSTASAVNDAAAEQLKTAKVLTVADFSAAPQVSLKDKTPDVTHDLKLAGPGAKYDWTINGKPYNPNDGLPVRKGQRVRLRFVNETDMYHPMHLHGHTFQVRTPKAAGPRKDTVLVLPRRTVEVDFDADNPGQWLTHCHNVYHGEAGMMTVVSYVE</sequence>
<protein>
    <submittedName>
        <fullName evidence="7">FtsP/CotA-like multicopper oxidase with cupredoxin domain</fullName>
    </submittedName>
    <submittedName>
        <fullName evidence="6">Multicopper oxidase family protein</fullName>
    </submittedName>
</protein>
<dbReference type="EMBL" id="JACJHR010000021">
    <property type="protein sequence ID" value="MBB2500835.1"/>
    <property type="molecule type" value="Genomic_DNA"/>
</dbReference>
<reference evidence="6 9" key="2">
    <citation type="submission" date="2020-08" db="EMBL/GenBank/DDBJ databases">
        <title>Amycolatopsis echigonensis JCM 21831.</title>
        <authorList>
            <person name="Tedsree N."/>
            <person name="Kuncharoen N."/>
            <person name="Likhitwitayawuid K."/>
            <person name="Tanasupawat S."/>
        </authorList>
    </citation>
    <scope>NUCLEOTIDE SEQUENCE [LARGE SCALE GENOMIC DNA]</scope>
    <source>
        <strain evidence="6 9">JCM 21831</strain>
    </source>
</reference>
<evidence type="ECO:0000313" key="7">
    <source>
        <dbReference type="EMBL" id="PKV94672.1"/>
    </source>
</evidence>
<dbReference type="Gene3D" id="2.60.40.420">
    <property type="entry name" value="Cupredoxins - blue copper proteins"/>
    <property type="match status" value="3"/>
</dbReference>
<dbReference type="PANTHER" id="PTHR11709:SF2">
    <property type="entry name" value="MULTICOPPER OXIDASE LPR1"/>
    <property type="match status" value="1"/>
</dbReference>
<evidence type="ECO:0000259" key="4">
    <source>
        <dbReference type="Pfam" id="PF07731"/>
    </source>
</evidence>
<dbReference type="Proteomes" id="UP000550260">
    <property type="component" value="Unassembled WGS sequence"/>
</dbReference>
<keyword evidence="1" id="KW-0479">Metal-binding</keyword>
<dbReference type="Pfam" id="PF07732">
    <property type="entry name" value="Cu-oxidase_3"/>
    <property type="match status" value="1"/>
</dbReference>